<evidence type="ECO:0000256" key="4">
    <source>
        <dbReference type="ARBA" id="ARBA00022553"/>
    </source>
</evidence>
<keyword evidence="4 7" id="KW-0597">Phosphoprotein</keyword>
<dbReference type="InterPro" id="IPR004358">
    <property type="entry name" value="Sig_transdc_His_kin-like_C"/>
</dbReference>
<dbReference type="Gene3D" id="3.30.450.20">
    <property type="entry name" value="PAS domain"/>
    <property type="match status" value="1"/>
</dbReference>
<evidence type="ECO:0000259" key="9">
    <source>
        <dbReference type="PROSITE" id="PS50109"/>
    </source>
</evidence>
<dbReference type="RefSeq" id="WP_093559897.1">
    <property type="nucleotide sequence ID" value="NZ_FPBO01000042.1"/>
</dbReference>
<dbReference type="InterPro" id="IPR036097">
    <property type="entry name" value="HisK_dim/P_sf"/>
</dbReference>
<dbReference type="Gene3D" id="1.10.287.130">
    <property type="match status" value="1"/>
</dbReference>
<dbReference type="Pfam" id="PF00072">
    <property type="entry name" value="Response_reg"/>
    <property type="match status" value="1"/>
</dbReference>
<dbReference type="OrthoDB" id="9768069at2"/>
<accession>A0A1I7LXP5</accession>
<dbReference type="CDD" id="cd00130">
    <property type="entry name" value="PAS"/>
    <property type="match status" value="1"/>
</dbReference>
<dbReference type="EMBL" id="FPBO01000042">
    <property type="protein sequence ID" value="SFV14472.1"/>
    <property type="molecule type" value="Genomic_DNA"/>
</dbReference>
<sequence length="522" mass="56998">METDQDPWHRAPCGLLVAAADGAILRVNEAFCRWLGYSEHELVGAMRFPQLLPMGARVFHQTHLIPLLQIQGSVAEVQLDLLHKDGRRLPMMLNAQRREQDGVVRHEIAAFMATDRKKYERELLKARQTAEAAAADLRSAELRLRALNEALSQEHRRKDEFLATLAHELRNPLAPMASVIETLRLKNFADPHLDWARRMLDRQLQQMTHLVEDLLEVSRVSQGKLELRPQTVDLRAIVRGAADSARPAFDAARQTLSVDVGHEPVLLRIDPVRVTQIVSNLLNNACKYTPENGRISLVLRTADGAAVVDVKDNGIGIPPEQLDHIFEMFSQLTPALERAQGGLGIGLALARGLADLHGGALAVASEGHGLGSTFTLRLPLPAEALQAPEAAARVEAPAGSGLTTLIVDDNADAAESLGMALDFLGYDVRTAPTAQDALDAITASRPHLALLDIGLPDMTGYELARRIRQLPGGADMALIAITGWGQDDDKQAALDAGFDIHFTKPLDFQQLHRAISAMNLGH</sequence>
<keyword evidence="13" id="KW-1185">Reference proteome</keyword>
<evidence type="ECO:0000256" key="7">
    <source>
        <dbReference type="PROSITE-ProRule" id="PRU00169"/>
    </source>
</evidence>
<dbReference type="FunFam" id="3.30.565.10:FF:000006">
    <property type="entry name" value="Sensor histidine kinase WalK"/>
    <property type="match status" value="1"/>
</dbReference>
<dbReference type="SUPFAM" id="SSF55785">
    <property type="entry name" value="PYP-like sensor domain (PAS domain)"/>
    <property type="match status" value="1"/>
</dbReference>
<dbReference type="NCBIfam" id="TIGR00229">
    <property type="entry name" value="sensory_box"/>
    <property type="match status" value="1"/>
</dbReference>
<dbReference type="SMART" id="SM00387">
    <property type="entry name" value="HATPase_c"/>
    <property type="match status" value="1"/>
</dbReference>
<dbReference type="STRING" id="1035707.SAMN05216552_104234"/>
<proteinExistence type="predicted"/>
<dbReference type="Pfam" id="PF02518">
    <property type="entry name" value="HATPase_c"/>
    <property type="match status" value="1"/>
</dbReference>
<dbReference type="GO" id="GO:0000155">
    <property type="term" value="F:phosphorelay sensor kinase activity"/>
    <property type="evidence" value="ECO:0007669"/>
    <property type="project" value="InterPro"/>
</dbReference>
<dbReference type="GO" id="GO:0005886">
    <property type="term" value="C:plasma membrane"/>
    <property type="evidence" value="ECO:0007669"/>
    <property type="project" value="UniProtKB-SubCell"/>
</dbReference>
<dbReference type="Pfam" id="PF00512">
    <property type="entry name" value="HisKA"/>
    <property type="match status" value="1"/>
</dbReference>
<evidence type="ECO:0000256" key="1">
    <source>
        <dbReference type="ARBA" id="ARBA00000085"/>
    </source>
</evidence>
<dbReference type="PROSITE" id="PS50112">
    <property type="entry name" value="PAS"/>
    <property type="match status" value="1"/>
</dbReference>
<protein>
    <recommendedName>
        <fullName evidence="3">histidine kinase</fullName>
        <ecNumber evidence="3">2.7.13.3</ecNumber>
    </recommendedName>
</protein>
<gene>
    <name evidence="12" type="ORF">SAMN05216552_104234</name>
</gene>
<dbReference type="InterPro" id="IPR005467">
    <property type="entry name" value="His_kinase_dom"/>
</dbReference>
<dbReference type="CDD" id="cd17580">
    <property type="entry name" value="REC_2_DhkD-like"/>
    <property type="match status" value="1"/>
</dbReference>
<organism evidence="12 13">
    <name type="scientific">Pseudoduganella namucuonensis</name>
    <dbReference type="NCBI Taxonomy" id="1035707"/>
    <lineage>
        <taxon>Bacteria</taxon>
        <taxon>Pseudomonadati</taxon>
        <taxon>Pseudomonadota</taxon>
        <taxon>Betaproteobacteria</taxon>
        <taxon>Burkholderiales</taxon>
        <taxon>Oxalobacteraceae</taxon>
        <taxon>Telluria group</taxon>
        <taxon>Pseudoduganella</taxon>
    </lineage>
</organism>
<dbReference type="Gene3D" id="3.30.565.10">
    <property type="entry name" value="Histidine kinase-like ATPase, C-terminal domain"/>
    <property type="match status" value="1"/>
</dbReference>
<dbReference type="InterPro" id="IPR011006">
    <property type="entry name" value="CheY-like_superfamily"/>
</dbReference>
<feature type="domain" description="Response regulatory" evidence="10">
    <location>
        <begin position="403"/>
        <end position="519"/>
    </location>
</feature>
<reference evidence="13" key="1">
    <citation type="submission" date="2016-10" db="EMBL/GenBank/DDBJ databases">
        <authorList>
            <person name="Varghese N."/>
            <person name="Submissions S."/>
        </authorList>
    </citation>
    <scope>NUCLEOTIDE SEQUENCE [LARGE SCALE GENOMIC DNA]</scope>
    <source>
        <strain evidence="13">CGMCC 1.11014</strain>
    </source>
</reference>
<keyword evidence="6" id="KW-0418">Kinase</keyword>
<feature type="coiled-coil region" evidence="8">
    <location>
        <begin position="116"/>
        <end position="157"/>
    </location>
</feature>
<evidence type="ECO:0000313" key="12">
    <source>
        <dbReference type="EMBL" id="SFV14472.1"/>
    </source>
</evidence>
<name>A0A1I7LXP5_9BURK</name>
<dbReference type="PRINTS" id="PR00344">
    <property type="entry name" value="BCTRLSENSOR"/>
</dbReference>
<dbReference type="EC" id="2.7.13.3" evidence="3"/>
<keyword evidence="8" id="KW-0175">Coiled coil</keyword>
<dbReference type="InterPro" id="IPR035965">
    <property type="entry name" value="PAS-like_dom_sf"/>
</dbReference>
<feature type="domain" description="Histidine kinase" evidence="9">
    <location>
        <begin position="164"/>
        <end position="382"/>
    </location>
</feature>
<dbReference type="SUPFAM" id="SSF52172">
    <property type="entry name" value="CheY-like"/>
    <property type="match status" value="1"/>
</dbReference>
<dbReference type="CDD" id="cd00082">
    <property type="entry name" value="HisKA"/>
    <property type="match status" value="1"/>
</dbReference>
<evidence type="ECO:0000256" key="3">
    <source>
        <dbReference type="ARBA" id="ARBA00012438"/>
    </source>
</evidence>
<feature type="domain" description="PAS" evidence="11">
    <location>
        <begin position="15"/>
        <end position="44"/>
    </location>
</feature>
<keyword evidence="5" id="KW-0808">Transferase</keyword>
<dbReference type="InterPro" id="IPR003661">
    <property type="entry name" value="HisK_dim/P_dom"/>
</dbReference>
<comment type="subcellular location">
    <subcellularLocation>
        <location evidence="2">Cell inner membrane</location>
        <topology evidence="2">Multi-pass membrane protein</topology>
    </subcellularLocation>
</comment>
<dbReference type="PROSITE" id="PS50110">
    <property type="entry name" value="RESPONSE_REGULATORY"/>
    <property type="match status" value="1"/>
</dbReference>
<evidence type="ECO:0000259" key="10">
    <source>
        <dbReference type="PROSITE" id="PS50110"/>
    </source>
</evidence>
<dbReference type="Proteomes" id="UP000199391">
    <property type="component" value="Unassembled WGS sequence"/>
</dbReference>
<dbReference type="InterPro" id="IPR001789">
    <property type="entry name" value="Sig_transdc_resp-reg_receiver"/>
</dbReference>
<evidence type="ECO:0000256" key="6">
    <source>
        <dbReference type="ARBA" id="ARBA00022777"/>
    </source>
</evidence>
<dbReference type="SMART" id="SM00388">
    <property type="entry name" value="HisKA"/>
    <property type="match status" value="1"/>
</dbReference>
<comment type="catalytic activity">
    <reaction evidence="1">
        <text>ATP + protein L-histidine = ADP + protein N-phospho-L-histidine.</text>
        <dbReference type="EC" id="2.7.13.3"/>
    </reaction>
</comment>
<feature type="modified residue" description="4-aspartylphosphate" evidence="7">
    <location>
        <position position="452"/>
    </location>
</feature>
<dbReference type="PANTHER" id="PTHR43547">
    <property type="entry name" value="TWO-COMPONENT HISTIDINE KINASE"/>
    <property type="match status" value="1"/>
</dbReference>
<dbReference type="PROSITE" id="PS50109">
    <property type="entry name" value="HIS_KIN"/>
    <property type="match status" value="1"/>
</dbReference>
<evidence type="ECO:0000256" key="2">
    <source>
        <dbReference type="ARBA" id="ARBA00004429"/>
    </source>
</evidence>
<dbReference type="SUPFAM" id="SSF47384">
    <property type="entry name" value="Homodimeric domain of signal transducing histidine kinase"/>
    <property type="match status" value="1"/>
</dbReference>
<dbReference type="SMART" id="SM00091">
    <property type="entry name" value="PAS"/>
    <property type="match status" value="1"/>
</dbReference>
<dbReference type="SMART" id="SM00448">
    <property type="entry name" value="REC"/>
    <property type="match status" value="1"/>
</dbReference>
<dbReference type="SUPFAM" id="SSF55874">
    <property type="entry name" value="ATPase domain of HSP90 chaperone/DNA topoisomerase II/histidine kinase"/>
    <property type="match status" value="1"/>
</dbReference>
<dbReference type="Pfam" id="PF13426">
    <property type="entry name" value="PAS_9"/>
    <property type="match status" value="1"/>
</dbReference>
<dbReference type="Gene3D" id="3.40.50.2300">
    <property type="match status" value="1"/>
</dbReference>
<dbReference type="PANTHER" id="PTHR43547:SF2">
    <property type="entry name" value="HYBRID SIGNAL TRANSDUCTION HISTIDINE KINASE C"/>
    <property type="match status" value="1"/>
</dbReference>
<dbReference type="AlphaFoldDB" id="A0A1I7LXP5"/>
<dbReference type="InterPro" id="IPR003594">
    <property type="entry name" value="HATPase_dom"/>
</dbReference>
<evidence type="ECO:0000259" key="11">
    <source>
        <dbReference type="PROSITE" id="PS50112"/>
    </source>
</evidence>
<dbReference type="InterPro" id="IPR036890">
    <property type="entry name" value="HATPase_C_sf"/>
</dbReference>
<evidence type="ECO:0000256" key="8">
    <source>
        <dbReference type="SAM" id="Coils"/>
    </source>
</evidence>
<dbReference type="InterPro" id="IPR000014">
    <property type="entry name" value="PAS"/>
</dbReference>
<evidence type="ECO:0000313" key="13">
    <source>
        <dbReference type="Proteomes" id="UP000199391"/>
    </source>
</evidence>
<evidence type="ECO:0000256" key="5">
    <source>
        <dbReference type="ARBA" id="ARBA00022679"/>
    </source>
</evidence>